<dbReference type="PANTHER" id="PTHR11319:SF35">
    <property type="entry name" value="OUTER MEMBRANE PROTEIN PMPC-RELATED"/>
    <property type="match status" value="1"/>
</dbReference>
<dbReference type="Proteomes" id="UP000009168">
    <property type="component" value="Unassembled WGS sequence"/>
</dbReference>
<organism evidence="3 4">
    <name type="scientific">Tetrahymena thermophila (strain SB210)</name>
    <dbReference type="NCBI Taxonomy" id="312017"/>
    <lineage>
        <taxon>Eukaryota</taxon>
        <taxon>Sar</taxon>
        <taxon>Alveolata</taxon>
        <taxon>Ciliophora</taxon>
        <taxon>Intramacronucleata</taxon>
        <taxon>Oligohymenophorea</taxon>
        <taxon>Hymenostomatida</taxon>
        <taxon>Tetrahymenina</taxon>
        <taxon>Tetrahymenidae</taxon>
        <taxon>Tetrahymena</taxon>
    </lineage>
</organism>
<keyword evidence="2" id="KW-0472">Membrane</keyword>
<feature type="transmembrane region" description="Helical" evidence="2">
    <location>
        <begin position="1696"/>
        <end position="1716"/>
    </location>
</feature>
<feature type="transmembrane region" description="Helical" evidence="2">
    <location>
        <begin position="1502"/>
        <end position="1523"/>
    </location>
</feature>
<feature type="transmembrane region" description="Helical" evidence="2">
    <location>
        <begin position="1386"/>
        <end position="1407"/>
    </location>
</feature>
<feature type="coiled-coil region" evidence="1">
    <location>
        <begin position="2154"/>
        <end position="2181"/>
    </location>
</feature>
<protein>
    <submittedName>
        <fullName evidence="3">Transmembrane protein, putative</fullName>
    </submittedName>
</protein>
<gene>
    <name evidence="3" type="ORF">TTHERM_01141530</name>
</gene>
<feature type="transmembrane region" description="Helical" evidence="2">
    <location>
        <begin position="1723"/>
        <end position="1742"/>
    </location>
</feature>
<feature type="transmembrane region" description="Helical" evidence="2">
    <location>
        <begin position="1586"/>
        <end position="1607"/>
    </location>
</feature>
<keyword evidence="2" id="KW-1133">Transmembrane helix</keyword>
<dbReference type="EMBL" id="GG662685">
    <property type="protein sequence ID" value="EAR82462.3"/>
    <property type="molecule type" value="Genomic_DNA"/>
</dbReference>
<keyword evidence="2 3" id="KW-0812">Transmembrane</keyword>
<keyword evidence="1" id="KW-0175">Coiled coil</keyword>
<evidence type="ECO:0000256" key="2">
    <source>
        <dbReference type="SAM" id="Phobius"/>
    </source>
</evidence>
<accession>Q22AZ6</accession>
<dbReference type="InParanoid" id="Q22AZ6"/>
<evidence type="ECO:0000256" key="1">
    <source>
        <dbReference type="SAM" id="Coils"/>
    </source>
</evidence>
<keyword evidence="4" id="KW-1185">Reference proteome</keyword>
<dbReference type="KEGG" id="tet:TTHERM_01141530"/>
<dbReference type="SUPFAM" id="SSF50978">
    <property type="entry name" value="WD40 repeat-like"/>
    <property type="match status" value="1"/>
</dbReference>
<sequence>MQNIFQKQIQQTIKYFLISSQQIYILNLKMSVIQFQYISQILGFPEILQQYQQIFQFCQKGIIIYDRIDILVETNIQTVSGFLIDGYIYCKELNLIIFYINTSIFAQLYVYDIKQKLQIAQITGNLNQDGQVAGLTYEIQSQYVQFIDTLGNYYIFDMFDSFSLENLFRITEVIDRQEKVQGLDYDYRTNNAIIYTDQSIYIIDYTQVNQQFMPSLSDQRSLFTQINESTYILVDSQNQLYRYSNQSLKFERFFDNQNLKEVRYNQETDSLVIAFENKISICIQYEQNRISYFNQNCTEIDMPFQQFILDNIFLSSSKIIYHYDLSTVQLINQIVLNPQLFLIKFLKIQNLLLFGISNGTLIQYDISTQQQAYYSISLSNNINQSFLFLQIENVNRTMIAYAATNLGIVLIIDLQKQMILDQINLLLLSNIDQEQGTLLTGFSYDELYNRFIFFFSGDKKAYIWDYNKDQLIGYLPLITTFRNYIIMTKNYIIIQNTFNLSFFKKQDIYRLVSTIQFRLQYDILQEFEIIEEKYLLCFFTDKFQFFVLFEDSSNQQIINFQLENQKELPYPQLLGYNLNLDQGYLKVYGVSQRNVFEDKHNLNIYQYNSNITICSSQIENSNLFDSQKNLQSIQPLMQSIQGAYGRTLIQQQNWSFLIFLDIQNSNLKMLQSLFQQSNQINIQTFLNFSTNSNVTLSNQLFEFFNQDQYYLSNFNFLFDQAGSQNYTFALNSSFTEIRMLEISLVNQLIQEQQIILNNQNLVVIQNLTISGITFNSLKNNASSDQSLIIFDSIKTISLINLNIFENKGNTANENFIIFNDIKTLIISQLKINDNDNIFSLIKFQNVETLIIENLQVQSNIINKNGFNFQNSNDYNKFIIQENNLCYNTILCFVGCQNITIKNSKLTNNEDYNLIQTYSFYYQQSNLIQLLLNEINLNNLNVTQNSANPFSFLISLDNTLVNINQLNCIKNNNNMIIQKSKSLLIKNSQFIENSSLNGGAMYLDQIQNSILIQNSLFQYNKAIQSGGAFYIYVTKQITFEIDHKSLISKNNALIGGGLRYIYPDTPSPQEYIPQGFPYSYIIIKNTAEIYGDNVASYLKNIQISQIIIQNDINVGNKVSENENSSSIKQYEINDFQSGGQLLLRVILLDQEGRKLTFSKENLIDQQYPPDIQQELENIQIQITNQQKTKEIIILGNNLVNYYDYNSTSNTFDIQIQIQSKPKTQDLLQVQANTAIANGLIPPIKININYRNCKIGEIIQNINSNIIICQYCSNGTYSIIDPNVLNYTYLSVDNYCKSCPQGSATCQGENIILQNGYWRINKLSDVILQCSLASEYCQGGYNEGCTDGHIGPLCQECDILGVEQKNNVRYTEGVLKGTCNTCPSSISLVFYEVFMILVLTAYFFFNFYIFKKSFIYQQTCYYLRILHILPINKSSFRSIQGSFIKIYVNYCQLSSIIINDTRSIPNLNIVQDFIGSFCNKVMIQYICLIDEQFLKKYSKIGIQIFIYTLIPFLLGGFQLICLFIFSKVFKYNVKKYDYLSFLNILLMYFQTQQTFFFAQSLSCVEIGQQNYSSLDLTQQCSSQIVLEVIKPISIAFIIIWNLFPLYIIYKLFQNSQILNFCSIKYSLGYYYNELRPSYYYWEFVRIYIKIAIVLIFVLLQQKYKHLSYNLINVIILLYIKKISVIKPFLFKDINKCEIYSLLMLISKIIIQMLIELNIFQVSIDFIMVAMNYFLLSYFILIIIVKDQQSTLRKLILFTINKLLTQKYKDKLQLSKNNQLKTFMRWKLLRNSIKKKKNEQIIINIPQLDRTRLTENISLKKSKILSQNERKSLFENEDYLNFSSDLQESQSKAQDIKLSRFQSFVVDEKIEVPLSQDLVGFVFNYNASMSIDKYQEEKNKTYLVYYAYFYYQNGTFSQKFDLDVIKCTDPKLQGYNCVDFSKISNYTLVLDNSANVISQLFINLYSCLDIDQVKKTVPQNCASQQDIDDIINGSQSLFYLKMKVQQYNTTSKQIQTNYRNIYNFLLSNQFTITTLKTQKQETQVNEGLIFQTKQNFQSPIQYDPVNLSYDRQFSLQQGLGPYNQVSIYLDEIVQQFQIQYPSITEIFALVNSVASIVLASKFLGRYYSQRQIQQNFFMLFLRRLFQEKNQQIFEHNQQDTLQNKQKLQNQNVNEEATDDFLEQQNKIDLKIPNFETKFRDYVEKSQVNNFQQDNLINELKFKNQEDTIQEQKGDDTIQISQSSHFSKSPQNQYEFKNYQNDSKISIFDKQIHNQIQTSKFFDFQRQVFLDQRSQSLRKQTNFNINELDSINFTSSVEKKDKMNNFVSEIEAKKKLSYFQNQGSIKINISQKLKAIYSNQVKQTIQNFIFKPRLLNTKQYLNSKGIYVNSLAKIGKEVKKSLDIYEFYKDIIFLKKAITILLSKDQLAAIQLVNLTDNFLNLDLNSKDFKTEYKNSKRKLNYFEKQFIILQSDQLQAEYIEKFFKRRQKLEQINEVDQRIISSIFNKQ</sequence>
<dbReference type="PANTHER" id="PTHR11319">
    <property type="entry name" value="G PROTEIN-COUPLED RECEPTOR-RELATED"/>
    <property type="match status" value="1"/>
</dbReference>
<evidence type="ECO:0000313" key="4">
    <source>
        <dbReference type="Proteomes" id="UP000009168"/>
    </source>
</evidence>
<reference evidence="4" key="1">
    <citation type="journal article" date="2006" name="PLoS Biol.">
        <title>Macronuclear genome sequence of the ciliate Tetrahymena thermophila, a model eukaryote.</title>
        <authorList>
            <person name="Eisen J.A."/>
            <person name="Coyne R.S."/>
            <person name="Wu M."/>
            <person name="Wu D."/>
            <person name="Thiagarajan M."/>
            <person name="Wortman J.R."/>
            <person name="Badger J.H."/>
            <person name="Ren Q."/>
            <person name="Amedeo P."/>
            <person name="Jones K.M."/>
            <person name="Tallon L.J."/>
            <person name="Delcher A.L."/>
            <person name="Salzberg S.L."/>
            <person name="Silva J.C."/>
            <person name="Haas B.J."/>
            <person name="Majoros W.H."/>
            <person name="Farzad M."/>
            <person name="Carlton J.M."/>
            <person name="Smith R.K. Jr."/>
            <person name="Garg J."/>
            <person name="Pearlman R.E."/>
            <person name="Karrer K.M."/>
            <person name="Sun L."/>
            <person name="Manning G."/>
            <person name="Elde N.C."/>
            <person name="Turkewitz A.P."/>
            <person name="Asai D.J."/>
            <person name="Wilkes D.E."/>
            <person name="Wang Y."/>
            <person name="Cai H."/>
            <person name="Collins K."/>
            <person name="Stewart B.A."/>
            <person name="Lee S.R."/>
            <person name="Wilamowska K."/>
            <person name="Weinberg Z."/>
            <person name="Ruzzo W.L."/>
            <person name="Wloga D."/>
            <person name="Gaertig J."/>
            <person name="Frankel J."/>
            <person name="Tsao C.-C."/>
            <person name="Gorovsky M.A."/>
            <person name="Keeling P.J."/>
            <person name="Waller R.F."/>
            <person name="Patron N.J."/>
            <person name="Cherry J.M."/>
            <person name="Stover N.A."/>
            <person name="Krieger C.J."/>
            <person name="del Toro C."/>
            <person name="Ryder H.F."/>
            <person name="Williamson S.C."/>
            <person name="Barbeau R.A."/>
            <person name="Hamilton E.P."/>
            <person name="Orias E."/>
        </authorList>
    </citation>
    <scope>NUCLEOTIDE SEQUENCE [LARGE SCALE GENOMIC DNA]</scope>
    <source>
        <strain evidence="4">SB210</strain>
    </source>
</reference>
<dbReference type="OrthoDB" id="5956805at2759"/>
<dbReference type="RefSeq" id="XP_001030125.3">
    <property type="nucleotide sequence ID" value="XM_001030125.3"/>
</dbReference>
<dbReference type="HOGENOM" id="CLU_250714_0_0_1"/>
<proteinExistence type="predicted"/>
<dbReference type="GeneID" id="7843149"/>
<evidence type="ECO:0000313" key="3">
    <source>
        <dbReference type="EMBL" id="EAR82462.3"/>
    </source>
</evidence>
<feature type="transmembrane region" description="Helical" evidence="2">
    <location>
        <begin position="1636"/>
        <end position="1657"/>
    </location>
</feature>
<feature type="transmembrane region" description="Helical" evidence="2">
    <location>
        <begin position="1664"/>
        <end position="1684"/>
    </location>
</feature>
<dbReference type="InterPro" id="IPR036322">
    <property type="entry name" value="WD40_repeat_dom_sf"/>
</dbReference>
<name>Q22AZ6_TETTS</name>
<feature type="transmembrane region" description="Helical" evidence="2">
    <location>
        <begin position="1543"/>
        <end position="1565"/>
    </location>
</feature>